<evidence type="ECO:0008006" key="5">
    <source>
        <dbReference type="Google" id="ProtNLM"/>
    </source>
</evidence>
<dbReference type="OMA" id="AFWTAKW"/>
<dbReference type="VEuPathDB" id="FungiDB:SPRG_05765"/>
<dbReference type="EMBL" id="KK583209">
    <property type="protein sequence ID" value="KDO28894.1"/>
    <property type="molecule type" value="Genomic_DNA"/>
</dbReference>
<accession>A0A067BMA6</accession>
<protein>
    <recommendedName>
        <fullName evidence="5">RxLR effector protein</fullName>
    </recommendedName>
</protein>
<dbReference type="GeneID" id="24138310"/>
<dbReference type="KEGG" id="spar:SPRG_05765"/>
<evidence type="ECO:0000313" key="3">
    <source>
        <dbReference type="EMBL" id="KDO28894.1"/>
    </source>
</evidence>
<keyword evidence="4" id="KW-1185">Reference proteome</keyword>
<dbReference type="GeneID" id="24128147"/>
<evidence type="ECO:0000256" key="1">
    <source>
        <dbReference type="SAM" id="SignalP"/>
    </source>
</evidence>
<dbReference type="VEuPathDB" id="FungiDB:SPRG_16716"/>
<keyword evidence="1" id="KW-0732">Signal</keyword>
<gene>
    <name evidence="3" type="ORF">SPRG_05765</name>
    <name evidence="2" type="ORF">SPRG_16716</name>
</gene>
<proteinExistence type="predicted"/>
<name>A0A067BMA6_SAPPC</name>
<dbReference type="RefSeq" id="XP_012200438.1">
    <property type="nucleotide sequence ID" value="XM_012345048.1"/>
</dbReference>
<dbReference type="AlphaFoldDB" id="A0A067BMA6"/>
<evidence type="ECO:0000313" key="2">
    <source>
        <dbReference type="EMBL" id="KDO17870.1"/>
    </source>
</evidence>
<dbReference type="EMBL" id="KK583546">
    <property type="protein sequence ID" value="KDO17870.1"/>
    <property type="molecule type" value="Genomic_DNA"/>
</dbReference>
<sequence>MFKGLFLSTLLAASAMGQLTEVLNLVSSIAQANPMVNAAAIQQKVGTFFTPLSPQQKAQDDAEMNTNAFWTAKWGAAPVVDAPVQMAAPVAPVMAVFAPSADEPTTPPAVAVPEALNMSAPTNGTQAF</sequence>
<organism evidence="2 4">
    <name type="scientific">Saprolegnia parasitica (strain CBS 223.65)</name>
    <dbReference type="NCBI Taxonomy" id="695850"/>
    <lineage>
        <taxon>Eukaryota</taxon>
        <taxon>Sar</taxon>
        <taxon>Stramenopiles</taxon>
        <taxon>Oomycota</taxon>
        <taxon>Saprolegniomycetes</taxon>
        <taxon>Saprolegniales</taxon>
        <taxon>Saprolegniaceae</taxon>
        <taxon>Saprolegnia</taxon>
    </lineage>
</organism>
<feature type="signal peptide" evidence="1">
    <location>
        <begin position="1"/>
        <end position="17"/>
    </location>
</feature>
<evidence type="ECO:0000313" key="4">
    <source>
        <dbReference type="Proteomes" id="UP000030745"/>
    </source>
</evidence>
<reference evidence="2 4" key="1">
    <citation type="journal article" date="2013" name="PLoS Genet.">
        <title>Distinctive expansion of potential virulence genes in the genome of the oomycete fish pathogen Saprolegnia parasitica.</title>
        <authorList>
            <person name="Jiang R.H."/>
            <person name="de Bruijn I."/>
            <person name="Haas B.J."/>
            <person name="Belmonte R."/>
            <person name="Lobach L."/>
            <person name="Christie J."/>
            <person name="van den Ackerveken G."/>
            <person name="Bottin A."/>
            <person name="Bulone V."/>
            <person name="Diaz-Moreno S.M."/>
            <person name="Dumas B."/>
            <person name="Fan L."/>
            <person name="Gaulin E."/>
            <person name="Govers F."/>
            <person name="Grenville-Briggs L.J."/>
            <person name="Horner N.R."/>
            <person name="Levin J.Z."/>
            <person name="Mammella M."/>
            <person name="Meijer H.J."/>
            <person name="Morris P."/>
            <person name="Nusbaum C."/>
            <person name="Oome S."/>
            <person name="Phillips A.J."/>
            <person name="van Rooyen D."/>
            <person name="Rzeszutek E."/>
            <person name="Saraiva M."/>
            <person name="Secombes C.J."/>
            <person name="Seidl M.F."/>
            <person name="Snel B."/>
            <person name="Stassen J.H."/>
            <person name="Sykes S."/>
            <person name="Tripathy S."/>
            <person name="van den Berg H."/>
            <person name="Vega-Arreguin J.C."/>
            <person name="Wawra S."/>
            <person name="Young S.K."/>
            <person name="Zeng Q."/>
            <person name="Dieguez-Uribeondo J."/>
            <person name="Russ C."/>
            <person name="Tyler B.M."/>
            <person name="van West P."/>
        </authorList>
    </citation>
    <scope>NUCLEOTIDE SEQUENCE [LARGE SCALE GENOMIC DNA]</scope>
    <source>
        <strain evidence="2 4">CBS 223.65</strain>
    </source>
</reference>
<feature type="chain" id="PRO_5007371358" description="RxLR effector protein" evidence="1">
    <location>
        <begin position="18"/>
        <end position="128"/>
    </location>
</feature>
<dbReference type="OrthoDB" id="84303at2759"/>
<dbReference type="Proteomes" id="UP000030745">
    <property type="component" value="Unassembled WGS sequence"/>
</dbReference>
<dbReference type="RefSeq" id="XP_012211421.1">
    <property type="nucleotide sequence ID" value="XM_012356031.1"/>
</dbReference>
<dbReference type="KEGG" id="spar:SPRG_16716"/>